<dbReference type="Pfam" id="PF10440">
    <property type="entry name" value="WIYLD"/>
    <property type="match status" value="1"/>
</dbReference>
<dbReference type="Proteomes" id="UP001604336">
    <property type="component" value="Unassembled WGS sequence"/>
</dbReference>
<dbReference type="InterPro" id="IPR018848">
    <property type="entry name" value="WIYLD_domain"/>
</dbReference>
<protein>
    <submittedName>
        <fullName evidence="6">Histone H3 (Lys9) methyltransferase SUV39H1/Clr4</fullName>
    </submittedName>
</protein>
<keyword evidence="6" id="KW-0808">Transferase</keyword>
<dbReference type="AlphaFoldDB" id="A0ABD1Q0F3"/>
<evidence type="ECO:0000256" key="1">
    <source>
        <dbReference type="ARBA" id="ARBA00004286"/>
    </source>
</evidence>
<dbReference type="GO" id="GO:0032259">
    <property type="term" value="P:methylation"/>
    <property type="evidence" value="ECO:0007669"/>
    <property type="project" value="UniProtKB-KW"/>
</dbReference>
<dbReference type="InterPro" id="IPR036412">
    <property type="entry name" value="HAD-like_sf"/>
</dbReference>
<name>A0ABD1Q0F3_9LAMI</name>
<dbReference type="InterPro" id="IPR025776">
    <property type="entry name" value="SUVR4/1/2"/>
</dbReference>
<dbReference type="EMBL" id="JBFOLK010000012">
    <property type="protein sequence ID" value="KAL2469665.1"/>
    <property type="molecule type" value="Genomic_DNA"/>
</dbReference>
<organism evidence="6 7">
    <name type="scientific">Abeliophyllum distichum</name>
    <dbReference type="NCBI Taxonomy" id="126358"/>
    <lineage>
        <taxon>Eukaryota</taxon>
        <taxon>Viridiplantae</taxon>
        <taxon>Streptophyta</taxon>
        <taxon>Embryophyta</taxon>
        <taxon>Tracheophyta</taxon>
        <taxon>Spermatophyta</taxon>
        <taxon>Magnoliopsida</taxon>
        <taxon>eudicotyledons</taxon>
        <taxon>Gunneridae</taxon>
        <taxon>Pentapetalae</taxon>
        <taxon>asterids</taxon>
        <taxon>lamiids</taxon>
        <taxon>Lamiales</taxon>
        <taxon>Oleaceae</taxon>
        <taxon>Forsythieae</taxon>
        <taxon>Abeliophyllum</taxon>
    </lineage>
</organism>
<dbReference type="InterPro" id="IPR007728">
    <property type="entry name" value="Pre-SET_dom"/>
</dbReference>
<dbReference type="PROSITE" id="PS50280">
    <property type="entry name" value="SET"/>
    <property type="match status" value="1"/>
</dbReference>
<dbReference type="Pfam" id="PF03767">
    <property type="entry name" value="Acid_phosphat_B"/>
    <property type="match status" value="1"/>
</dbReference>
<evidence type="ECO:0000256" key="3">
    <source>
        <dbReference type="ARBA" id="ARBA00022729"/>
    </source>
</evidence>
<dbReference type="Gene3D" id="1.10.8.850">
    <property type="entry name" value="Histone-lysine N methyltransferase , C-terminal domain-like"/>
    <property type="match status" value="1"/>
</dbReference>
<keyword evidence="3" id="KW-0732">Signal</keyword>
<dbReference type="NCBIfam" id="TIGR01675">
    <property type="entry name" value="plant-AP"/>
    <property type="match status" value="1"/>
</dbReference>
<dbReference type="SUPFAM" id="SSF82199">
    <property type="entry name" value="SET domain"/>
    <property type="match status" value="1"/>
</dbReference>
<dbReference type="Pfam" id="PF05033">
    <property type="entry name" value="Pre-SET"/>
    <property type="match status" value="1"/>
</dbReference>
<keyword evidence="7" id="KW-1185">Reference proteome</keyword>
<feature type="compositionally biased region" description="Polar residues" evidence="4">
    <location>
        <begin position="90"/>
        <end position="112"/>
    </location>
</feature>
<proteinExistence type="predicted"/>
<dbReference type="GO" id="GO:0008168">
    <property type="term" value="F:methyltransferase activity"/>
    <property type="evidence" value="ECO:0007669"/>
    <property type="project" value="UniProtKB-KW"/>
</dbReference>
<dbReference type="GO" id="GO:0005694">
    <property type="term" value="C:chromosome"/>
    <property type="evidence" value="ECO:0007669"/>
    <property type="project" value="UniProtKB-SubCell"/>
</dbReference>
<dbReference type="CDD" id="cd07535">
    <property type="entry name" value="HAD_VSP"/>
    <property type="match status" value="1"/>
</dbReference>
<keyword evidence="2" id="KW-0158">Chromosome</keyword>
<evidence type="ECO:0000256" key="2">
    <source>
        <dbReference type="ARBA" id="ARBA00022454"/>
    </source>
</evidence>
<dbReference type="InterPro" id="IPR005519">
    <property type="entry name" value="Acid_phosphat_B-like"/>
</dbReference>
<dbReference type="PROSITE" id="PS51580">
    <property type="entry name" value="SAM_MT43_3"/>
    <property type="match status" value="1"/>
</dbReference>
<reference evidence="7" key="1">
    <citation type="submission" date="2024-07" db="EMBL/GenBank/DDBJ databases">
        <title>Two chromosome-level genome assemblies of Korean endemic species Abeliophyllum distichum and Forsythia ovata (Oleaceae).</title>
        <authorList>
            <person name="Jang H."/>
        </authorList>
    </citation>
    <scope>NUCLEOTIDE SEQUENCE [LARGE SCALE GENOMIC DNA]</scope>
</reference>
<dbReference type="InterPro" id="IPR010028">
    <property type="entry name" value="Acid_phosphatase_pln"/>
</dbReference>
<evidence type="ECO:0000256" key="4">
    <source>
        <dbReference type="SAM" id="MobiDB-lite"/>
    </source>
</evidence>
<dbReference type="InterPro" id="IPR023214">
    <property type="entry name" value="HAD_sf"/>
</dbReference>
<comment type="caution">
    <text evidence="6">The sequence shown here is derived from an EMBL/GenBank/DDBJ whole genome shotgun (WGS) entry which is preliminary data.</text>
</comment>
<dbReference type="InterPro" id="IPR046341">
    <property type="entry name" value="SET_dom_sf"/>
</dbReference>
<evidence type="ECO:0000259" key="5">
    <source>
        <dbReference type="PROSITE" id="PS50280"/>
    </source>
</evidence>
<gene>
    <name evidence="6" type="ORF">Adt_37801</name>
</gene>
<accession>A0ABD1Q0F3</accession>
<feature type="region of interest" description="Disordered" evidence="4">
    <location>
        <begin position="284"/>
        <end position="318"/>
    </location>
</feature>
<evidence type="ECO:0000313" key="6">
    <source>
        <dbReference type="EMBL" id="KAL2469665.1"/>
    </source>
</evidence>
<feature type="compositionally biased region" description="Basic and acidic residues" evidence="4">
    <location>
        <begin position="294"/>
        <end position="311"/>
    </location>
</feature>
<dbReference type="SUPFAM" id="SSF56784">
    <property type="entry name" value="HAD-like"/>
    <property type="match status" value="1"/>
</dbReference>
<comment type="subcellular location">
    <subcellularLocation>
        <location evidence="1">Chromosome</location>
    </subcellularLocation>
</comment>
<sequence>MAPNLKAVKACKTLKGMGYSEKVVKPVLKNLLKLYDNNWEFIEDENYRVLIDAIIESEENKVARLKRVQQNALSESEPEESEPPLKRSKSNSQTDQCAPSSHDSVPNHSTTIGKMKNKGENQAHGKKNMAESSNKLLLDEDIKPKVLSPKYHRDEGKNHSSPLSHIGLEQTKEIQLLSDDENDECKSLALLRDSGDESVSSLIFSEKRTITYERVNQSNSYKELCNAVIESVPFTDSLPNYKVPLSVDPPDPPRLLLEGGSCGSCSNSKENCSTFPELMDLDAEEKSASMGKSSDSKGNHFECMDSEQSKAEEEENGALNASKIDIASSSRSEVKISLTYKSSLWSHFQAPSLESVLKQVEEKCVKSYRITQPGFSMLKLMKDMCECFLAACSTSTDTEQGISKTGTPGLGISKKCNPQAISAEGIDHQLTFFINSTILNGVVNYRNRILIEVASQIPKGLGPIQLDLIRRMRNFNVDGYGFPEKDKKIDREITELDSLNSSSAGMIIVQKQHSSHYVEDITKGQEAYRITLINEINEEPQPTFYYIQQNVIYQNAYVKFLLARISDDNCCSNCFGDCLSSEIPCACAGETGGEFAYVPGGLVKEKYLESCISMKHDLQQHNLFYCQDCPLERSKDKSLSGTCKGHLVRKFIKECWYKCGCSMACGNRIVQRGITARLQVFMTPGGKGWGLQTLEDMPKGAFICEYIGEVVTNTELFKRNMRNTGEKHTYPVLLDADWSSEGVLKDEEALCLDATSYGNVARFINHRCSDANLVEIPVEVETPGSSLLPPGNITAESLTGELKLIAAERIATDESRSAADSLAFGFVPQDSATARPIASLIFKKYNYLVTTKETLFPCDPSSSLFIVLASASNWNILNQKKGKYGLQITLKNYCESWRMNVELHNIREFEVVPEECVQYIGKYMTSTQYKVDYERTIDECTVYLYTSCDFKKDGKDAWIFDVDDTLLSTVPYYKKNDFGGRKLNSTSLEEWMSQGKAPAVEHSLRLFNELKGLGVQIILVSSRRECLRSATVDNLVDVGYHGWTSLTLRGADDENKNIQKFKADARKKLINSGYRIWGILGDQWSSIEGLPSAKRTFKLPNPLYYVA</sequence>
<dbReference type="SMART" id="SM00317">
    <property type="entry name" value="SET"/>
    <property type="match status" value="1"/>
</dbReference>
<dbReference type="SMART" id="SM00468">
    <property type="entry name" value="PreSET"/>
    <property type="match status" value="1"/>
</dbReference>
<dbReference type="InterPro" id="IPR043017">
    <property type="entry name" value="WIYLD_dom_sf"/>
</dbReference>
<dbReference type="Gene3D" id="3.40.50.1000">
    <property type="entry name" value="HAD superfamily/HAD-like"/>
    <property type="match status" value="1"/>
</dbReference>
<dbReference type="Gene3D" id="2.170.270.10">
    <property type="entry name" value="SET domain"/>
    <property type="match status" value="1"/>
</dbReference>
<dbReference type="CDD" id="cd10538">
    <property type="entry name" value="SET_SETDB-like"/>
    <property type="match status" value="1"/>
</dbReference>
<dbReference type="PANTHER" id="PTHR46450:SF24">
    <property type="entry name" value="HISTONE-LYSINE N-METHYLTRANSFERASE SUVR4"/>
    <property type="match status" value="1"/>
</dbReference>
<dbReference type="Pfam" id="PF00856">
    <property type="entry name" value="SET"/>
    <property type="match status" value="1"/>
</dbReference>
<feature type="region of interest" description="Disordered" evidence="4">
    <location>
        <begin position="69"/>
        <end position="142"/>
    </location>
</feature>
<keyword evidence="6" id="KW-0489">Methyltransferase</keyword>
<evidence type="ECO:0000313" key="7">
    <source>
        <dbReference type="Proteomes" id="UP001604336"/>
    </source>
</evidence>
<feature type="domain" description="SET" evidence="5">
    <location>
        <begin position="676"/>
        <end position="821"/>
    </location>
</feature>
<dbReference type="InterPro" id="IPR001214">
    <property type="entry name" value="SET_dom"/>
</dbReference>
<dbReference type="PANTHER" id="PTHR46450">
    <property type="entry name" value="INACTIVE HISTONE-LYSINE N-METHYLTRANSFERASE SUVR1-RELATED"/>
    <property type="match status" value="1"/>
</dbReference>